<dbReference type="GO" id="GO:0005524">
    <property type="term" value="F:ATP binding"/>
    <property type="evidence" value="ECO:0007669"/>
    <property type="project" value="UniProtKB-KW"/>
</dbReference>
<keyword evidence="3" id="KW-0067">ATP-binding</keyword>
<dbReference type="PROSITE" id="PS00296">
    <property type="entry name" value="CHAPERONINS_CPN60"/>
    <property type="match status" value="1"/>
</dbReference>
<comment type="caution">
    <text evidence="6">The sequence shown here is derived from an EMBL/GenBank/DDBJ whole genome shotgun (WGS) entry which is preliminary data.</text>
</comment>
<dbReference type="AlphaFoldDB" id="A0A540LNL7"/>
<evidence type="ECO:0000256" key="5">
    <source>
        <dbReference type="RuleBase" id="RU000418"/>
    </source>
</evidence>
<dbReference type="InterPro" id="IPR027410">
    <property type="entry name" value="TCP-1-like_intermed_sf"/>
</dbReference>
<keyword evidence="7" id="KW-1185">Reference proteome</keyword>
<evidence type="ECO:0000256" key="4">
    <source>
        <dbReference type="ARBA" id="ARBA00023186"/>
    </source>
</evidence>
<name>A0A540LNL7_MALBA</name>
<evidence type="ECO:0000313" key="7">
    <source>
        <dbReference type="Proteomes" id="UP000315295"/>
    </source>
</evidence>
<dbReference type="SUPFAM" id="SSF54849">
    <property type="entry name" value="GroEL-intermediate domain like"/>
    <property type="match status" value="1"/>
</dbReference>
<dbReference type="GO" id="GO:0042026">
    <property type="term" value="P:protein refolding"/>
    <property type="evidence" value="ECO:0007669"/>
    <property type="project" value="InterPro"/>
</dbReference>
<dbReference type="Gene3D" id="3.50.7.10">
    <property type="entry name" value="GroEL"/>
    <property type="match status" value="2"/>
</dbReference>
<dbReference type="InterPro" id="IPR001844">
    <property type="entry name" value="Cpn60/GroEL"/>
</dbReference>
<dbReference type="SUPFAM" id="SSF52029">
    <property type="entry name" value="GroEL apical domain-like"/>
    <property type="match status" value="1"/>
</dbReference>
<dbReference type="STRING" id="106549.A0A540LNL7"/>
<proteinExistence type="inferred from homology"/>
<evidence type="ECO:0000256" key="2">
    <source>
        <dbReference type="ARBA" id="ARBA00022741"/>
    </source>
</evidence>
<dbReference type="Pfam" id="PF00118">
    <property type="entry name" value="Cpn60_TCP1"/>
    <property type="match status" value="2"/>
</dbReference>
<dbReference type="NCBIfam" id="NF000592">
    <property type="entry name" value="PRK00013.1"/>
    <property type="match status" value="1"/>
</dbReference>
<dbReference type="Proteomes" id="UP000315295">
    <property type="component" value="Unassembled WGS sequence"/>
</dbReference>
<evidence type="ECO:0000256" key="3">
    <source>
        <dbReference type="ARBA" id="ARBA00022840"/>
    </source>
</evidence>
<keyword evidence="2" id="KW-0547">Nucleotide-binding</keyword>
<gene>
    <name evidence="6" type="ORF">C1H46_026486</name>
</gene>
<dbReference type="PANTHER" id="PTHR45633">
    <property type="entry name" value="60 KDA HEAT SHOCK PROTEIN, MITOCHONDRIAL"/>
    <property type="match status" value="1"/>
</dbReference>
<comment type="similarity">
    <text evidence="1 5">Belongs to the chaperonin (HSP60) family.</text>
</comment>
<reference evidence="6 7" key="1">
    <citation type="journal article" date="2019" name="G3 (Bethesda)">
        <title>Sequencing of a Wild Apple (Malus baccata) Genome Unravels the Differences Between Cultivated and Wild Apple Species Regarding Disease Resistance and Cold Tolerance.</title>
        <authorList>
            <person name="Chen X."/>
        </authorList>
    </citation>
    <scope>NUCLEOTIDE SEQUENCE [LARGE SCALE GENOMIC DNA]</scope>
    <source>
        <strain evidence="7">cv. Shandingzi</strain>
        <tissue evidence="6">Leaves</tissue>
    </source>
</reference>
<evidence type="ECO:0000256" key="1">
    <source>
        <dbReference type="ARBA" id="ARBA00006607"/>
    </source>
</evidence>
<organism evidence="6 7">
    <name type="scientific">Malus baccata</name>
    <name type="common">Siberian crab apple</name>
    <name type="synonym">Pyrus baccata</name>
    <dbReference type="NCBI Taxonomy" id="106549"/>
    <lineage>
        <taxon>Eukaryota</taxon>
        <taxon>Viridiplantae</taxon>
        <taxon>Streptophyta</taxon>
        <taxon>Embryophyta</taxon>
        <taxon>Tracheophyta</taxon>
        <taxon>Spermatophyta</taxon>
        <taxon>Magnoliopsida</taxon>
        <taxon>eudicotyledons</taxon>
        <taxon>Gunneridae</taxon>
        <taxon>Pentapetalae</taxon>
        <taxon>rosids</taxon>
        <taxon>fabids</taxon>
        <taxon>Rosales</taxon>
        <taxon>Rosaceae</taxon>
        <taxon>Amygdaloideae</taxon>
        <taxon>Maleae</taxon>
        <taxon>Malus</taxon>
    </lineage>
</organism>
<dbReference type="InterPro" id="IPR002423">
    <property type="entry name" value="Cpn60/GroEL/TCP-1"/>
</dbReference>
<sequence length="734" mass="79486">MSISFSSSSSQLFFQKPFFSLQSNFQKQRVAGFWRRPQALRRHVIKAGAKKISFGTECRDALQTGIDKLADAVSLTLGPKGRNVVLSESEKLKVINDGVTIVQSIELSDTIENVGAMLIQEVAKKMNNLAGDGTTTAVILTREMIKGGLLAVAFGANPISLKKGMDRTVNELVKILKEKSLPVKGRNDIKAVASISAGNDEFIGNLIAEAIEKIGPDGVISIESSSSFETSVLVEEGLKFDKGYMSSHFITNQEKSLVEFDKAKVLVTDHKISTVREIVPLLEKITQLSIPLLIIAEDISKQVLETLVVNKKQGRNVVLSESEKLKVINDGVTIVQSIELSDTIENVGAMLIQEVAKKMNNLAGDGTTTAVILTREMIKGGLLAVAFGANPISLKKGMDRTVNELVKILKEKSLPVKGRNDIKAVASISAGNDEFIGNLIAEAIEKIGPDGVISIESSSSFETSVLVEEGLKFDKGYMSSHFITNQEKSLVEFDKAKVLVTDHKISTVREIVPLLEKITQLSIPLLIIAEDISKQVLETLVVNKKQGLLKVAVVKCPGFAEGKKAILQDIALMTGADFLSGDFGLTLESATSDQLGIARKVKITSNSTTIVADPSTKAEIQARILQIKKDLAETENANLSRKLSERIAKLCGGVAVIKVGAHTEVELEDRKLRIEDAKNATFAAMEEGVVPGGGATYVHLSEFIPSIKDSMEDLDEQIGADLVAKRARKRRKCQ</sequence>
<dbReference type="InterPro" id="IPR027409">
    <property type="entry name" value="GroEL-like_apical_dom_sf"/>
</dbReference>
<dbReference type="NCBIfam" id="NF009487">
    <property type="entry name" value="PRK12849.1"/>
    <property type="match status" value="1"/>
</dbReference>
<dbReference type="FunFam" id="3.50.7.10:FF:000001">
    <property type="entry name" value="60 kDa chaperonin"/>
    <property type="match status" value="1"/>
</dbReference>
<dbReference type="PRINTS" id="PR00298">
    <property type="entry name" value="CHAPERONIN60"/>
</dbReference>
<accession>A0A540LNL7</accession>
<protein>
    <submittedName>
        <fullName evidence="6">Uncharacterized protein</fullName>
    </submittedName>
</protein>
<dbReference type="Gene3D" id="1.10.560.10">
    <property type="entry name" value="GroEL-like equatorial domain"/>
    <property type="match status" value="2"/>
</dbReference>
<dbReference type="Gene3D" id="3.30.260.10">
    <property type="entry name" value="TCP-1-like chaperonin intermediate domain"/>
    <property type="match status" value="1"/>
</dbReference>
<dbReference type="GO" id="GO:0140662">
    <property type="term" value="F:ATP-dependent protein folding chaperone"/>
    <property type="evidence" value="ECO:0007669"/>
    <property type="project" value="InterPro"/>
</dbReference>
<dbReference type="SUPFAM" id="SSF48592">
    <property type="entry name" value="GroEL equatorial domain-like"/>
    <property type="match status" value="2"/>
</dbReference>
<dbReference type="InterPro" id="IPR018370">
    <property type="entry name" value="Chaperonin_Cpn60_CS"/>
</dbReference>
<dbReference type="EMBL" id="VIEB01000519">
    <property type="protein sequence ID" value="TQD87988.1"/>
    <property type="molecule type" value="Genomic_DNA"/>
</dbReference>
<keyword evidence="4" id="KW-0143">Chaperone</keyword>
<evidence type="ECO:0000313" key="6">
    <source>
        <dbReference type="EMBL" id="TQD87988.1"/>
    </source>
</evidence>
<dbReference type="InterPro" id="IPR027413">
    <property type="entry name" value="GROEL-like_equatorial_sf"/>
</dbReference>